<gene>
    <name evidence="2" type="ORF">LHA26_04305</name>
</gene>
<proteinExistence type="predicted"/>
<accession>A0ABY4XAI9</accession>
<name>A0ABY4XAI9_9SPHN</name>
<dbReference type="RefSeq" id="WP_252167506.1">
    <property type="nucleotide sequence ID" value="NZ_CP084930.1"/>
</dbReference>
<organism evidence="2 3">
    <name type="scientific">Sphingomonas morindae</name>
    <dbReference type="NCBI Taxonomy" id="1541170"/>
    <lineage>
        <taxon>Bacteria</taxon>
        <taxon>Pseudomonadati</taxon>
        <taxon>Pseudomonadota</taxon>
        <taxon>Alphaproteobacteria</taxon>
        <taxon>Sphingomonadales</taxon>
        <taxon>Sphingomonadaceae</taxon>
        <taxon>Sphingomonas</taxon>
    </lineage>
</organism>
<keyword evidence="3" id="KW-1185">Reference proteome</keyword>
<evidence type="ECO:0000313" key="2">
    <source>
        <dbReference type="EMBL" id="USI73700.1"/>
    </source>
</evidence>
<dbReference type="InterPro" id="IPR021265">
    <property type="entry name" value="DUF2842"/>
</dbReference>
<keyword evidence="1" id="KW-0812">Transmembrane</keyword>
<evidence type="ECO:0000313" key="3">
    <source>
        <dbReference type="Proteomes" id="UP001056937"/>
    </source>
</evidence>
<dbReference type="Proteomes" id="UP001056937">
    <property type="component" value="Chromosome 1"/>
</dbReference>
<reference evidence="2" key="1">
    <citation type="journal article" date="2022" name="Toxins">
        <title>Genomic Analysis of Sphingopyxis sp. USTB-05 for Biodegrading Cyanobacterial Hepatotoxins.</title>
        <authorList>
            <person name="Liu C."/>
            <person name="Xu Q."/>
            <person name="Zhao Z."/>
            <person name="Zhang H."/>
            <person name="Liu X."/>
            <person name="Yin C."/>
            <person name="Liu Y."/>
            <person name="Yan H."/>
        </authorList>
    </citation>
    <scope>NUCLEOTIDE SEQUENCE</scope>
    <source>
        <strain evidence="2">NBD5</strain>
    </source>
</reference>
<evidence type="ECO:0000256" key="1">
    <source>
        <dbReference type="SAM" id="Phobius"/>
    </source>
</evidence>
<feature type="transmembrane region" description="Helical" evidence="1">
    <location>
        <begin position="42"/>
        <end position="60"/>
    </location>
</feature>
<dbReference type="EMBL" id="CP084930">
    <property type="protein sequence ID" value="USI73700.1"/>
    <property type="molecule type" value="Genomic_DNA"/>
</dbReference>
<dbReference type="Pfam" id="PF11003">
    <property type="entry name" value="DUF2842"/>
    <property type="match status" value="1"/>
</dbReference>
<keyword evidence="1" id="KW-1133">Transmembrane helix</keyword>
<keyword evidence="1" id="KW-0472">Membrane</keyword>
<protein>
    <submittedName>
        <fullName evidence="2">DUF2842 domain-containing protein</fullName>
    </submittedName>
</protein>
<sequence>MIAPPPAPSWRKPAGAFLILLLIALWLGLVVQVAGPVARLHWAAQALFYAAAGLAWIWLLPLRRLLRWMETGRWR</sequence>